<evidence type="ECO:0000256" key="1">
    <source>
        <dbReference type="SAM" id="MobiDB-lite"/>
    </source>
</evidence>
<dbReference type="AlphaFoldDB" id="A0A8S1FFJ8"/>
<keyword evidence="3" id="KW-1185">Reference proteome</keyword>
<dbReference type="Proteomes" id="UP000494206">
    <property type="component" value="Unassembled WGS sequence"/>
</dbReference>
<gene>
    <name evidence="2" type="ORF">CBOVIS_LOCUS12010</name>
</gene>
<evidence type="ECO:0000313" key="3">
    <source>
        <dbReference type="Proteomes" id="UP000494206"/>
    </source>
</evidence>
<feature type="region of interest" description="Disordered" evidence="1">
    <location>
        <begin position="1"/>
        <end position="39"/>
    </location>
</feature>
<comment type="caution">
    <text evidence="2">The sequence shown here is derived from an EMBL/GenBank/DDBJ whole genome shotgun (WGS) entry which is preliminary data.</text>
</comment>
<accession>A0A8S1FFJ8</accession>
<evidence type="ECO:0000313" key="2">
    <source>
        <dbReference type="EMBL" id="CAB3410490.1"/>
    </source>
</evidence>
<sequence length="314" mass="36019">MTILDKSRKRSSKRAATNDNKPKKPKKAKKRCRKTNHREEEYPINAPSPIDIKNRILKNNFPMFYAYSFVGTARMLPTMECCHHYNQSVRAGLILRDIETLENVCVPLCDKCAKDDNVFGRRNAFNSCITDAVRATFPFITNDAEVIIHNIWNKAIEVELHIKTLRKNKIRIHKWDMVNVGPPKPMPAIVIPDEIAPIISLESIPVEDRTIDKCFSFVSLTKYYSFSYICHDHKETIIGGLILKDKLSNKSNVVNFCSMCLDPGETSGINWPPELVNAVAIAFEYGSVEDLKTWWANPAQYKEYYLEAQKMEEA</sequence>
<organism evidence="2 3">
    <name type="scientific">Caenorhabditis bovis</name>
    <dbReference type="NCBI Taxonomy" id="2654633"/>
    <lineage>
        <taxon>Eukaryota</taxon>
        <taxon>Metazoa</taxon>
        <taxon>Ecdysozoa</taxon>
        <taxon>Nematoda</taxon>
        <taxon>Chromadorea</taxon>
        <taxon>Rhabditida</taxon>
        <taxon>Rhabditina</taxon>
        <taxon>Rhabditomorpha</taxon>
        <taxon>Rhabditoidea</taxon>
        <taxon>Rhabditidae</taxon>
        <taxon>Peloderinae</taxon>
        <taxon>Caenorhabditis</taxon>
    </lineage>
</organism>
<protein>
    <submittedName>
        <fullName evidence="2">Uncharacterized protein</fullName>
    </submittedName>
</protein>
<proteinExistence type="predicted"/>
<name>A0A8S1FFJ8_9PELO</name>
<feature type="compositionally biased region" description="Basic residues" evidence="1">
    <location>
        <begin position="23"/>
        <end position="36"/>
    </location>
</feature>
<dbReference type="EMBL" id="CADEPM010000010">
    <property type="protein sequence ID" value="CAB3410490.1"/>
    <property type="molecule type" value="Genomic_DNA"/>
</dbReference>
<reference evidence="2 3" key="1">
    <citation type="submission" date="2020-04" db="EMBL/GenBank/DDBJ databases">
        <authorList>
            <person name="Laetsch R D."/>
            <person name="Stevens L."/>
            <person name="Kumar S."/>
            <person name="Blaxter L. M."/>
        </authorList>
    </citation>
    <scope>NUCLEOTIDE SEQUENCE [LARGE SCALE GENOMIC DNA]</scope>
</reference>